<dbReference type="InterPro" id="IPR012347">
    <property type="entry name" value="Ferritin-like"/>
</dbReference>
<feature type="domain" description="Ferritin-like" evidence="1">
    <location>
        <begin position="42"/>
        <end position="204"/>
    </location>
</feature>
<comment type="caution">
    <text evidence="2">The sequence shown here is derived from an EMBL/GenBank/DDBJ whole genome shotgun (WGS) entry which is preliminary data.</text>
</comment>
<dbReference type="InterPro" id="IPR059125">
    <property type="entry name" value="Ferritin_actino"/>
</dbReference>
<evidence type="ECO:0000313" key="2">
    <source>
        <dbReference type="EMBL" id="NEM90595.1"/>
    </source>
</evidence>
<protein>
    <recommendedName>
        <fullName evidence="1">Ferritin-like domain-containing protein</fullName>
    </recommendedName>
</protein>
<evidence type="ECO:0000313" key="3">
    <source>
        <dbReference type="Proteomes" id="UP000479756"/>
    </source>
</evidence>
<organism evidence="2 3">
    <name type="scientific">Galbitalea soli</name>
    <dbReference type="NCBI Taxonomy" id="1268042"/>
    <lineage>
        <taxon>Bacteria</taxon>
        <taxon>Bacillati</taxon>
        <taxon>Actinomycetota</taxon>
        <taxon>Actinomycetes</taxon>
        <taxon>Micrococcales</taxon>
        <taxon>Microbacteriaceae</taxon>
        <taxon>Galbitalea</taxon>
    </lineage>
</organism>
<accession>A0A7C9TPK7</accession>
<evidence type="ECO:0000259" key="1">
    <source>
        <dbReference type="Pfam" id="PF13794"/>
    </source>
</evidence>
<sequence>MVNWFWRRRNRVDAPRLRPRSQVTAASTRVDLAELTPDALSFLGHAAYVQLTIFENLSRVIANAPTTEAKAALSEAAARSLDTYQALVAEIEREHGDVGAAMRTDAPDIDRFQRFTQGNDWFESLITCYVTAGFLDDFFLRVAEGLPQPVGERVTAIFTAPRGEKQLAELLSAAIAANPRLGARLALWGRRLVGDTMLVARAVLRASDNHDSDEARIEPVFSEVIAGHTRRMDALGLTA</sequence>
<reference evidence="2 3" key="1">
    <citation type="journal article" date="2014" name="Int. J. Syst. Evol. Microbiol.">
        <title>Description of Galbitalea soli gen. nov., sp. nov., and Frondihabitans sucicola sp. nov.</title>
        <authorList>
            <person name="Kim S.J."/>
            <person name="Lim J.M."/>
            <person name="Ahn J.H."/>
            <person name="Weon H.Y."/>
            <person name="Hamada M."/>
            <person name="Suzuki K."/>
            <person name="Ahn T.Y."/>
            <person name="Kwon S.W."/>
        </authorList>
    </citation>
    <scope>NUCLEOTIDE SEQUENCE [LARGE SCALE GENOMIC DNA]</scope>
    <source>
        <strain evidence="2 3">NBRC 108727</strain>
    </source>
</reference>
<dbReference type="Gene3D" id="1.20.1260.10">
    <property type="match status" value="1"/>
</dbReference>
<dbReference type="Pfam" id="PF13794">
    <property type="entry name" value="MiaE_2"/>
    <property type="match status" value="1"/>
</dbReference>
<proteinExistence type="predicted"/>
<dbReference type="Proteomes" id="UP000479756">
    <property type="component" value="Unassembled WGS sequence"/>
</dbReference>
<dbReference type="EMBL" id="JAAGWZ010000001">
    <property type="protein sequence ID" value="NEM90595.1"/>
    <property type="molecule type" value="Genomic_DNA"/>
</dbReference>
<dbReference type="AlphaFoldDB" id="A0A7C9TPK7"/>
<gene>
    <name evidence="2" type="ORF">G3T37_04425</name>
</gene>
<keyword evidence="3" id="KW-1185">Reference proteome</keyword>
<dbReference type="RefSeq" id="WP_163472228.1">
    <property type="nucleotide sequence ID" value="NZ_JAAGWZ010000001.1"/>
</dbReference>
<name>A0A7C9TPK7_9MICO</name>